<feature type="region of interest" description="Disordered" evidence="1">
    <location>
        <begin position="84"/>
        <end position="105"/>
    </location>
</feature>
<dbReference type="PANTHER" id="PTHR14009">
    <property type="entry name" value="LEUCINE ZIPPER-EF-HAND CONTAINING TRANSMEMBRANE PROTEIN"/>
    <property type="match status" value="1"/>
</dbReference>
<reference evidence="3 4" key="1">
    <citation type="submission" date="2015-04" db="EMBL/GenBank/DDBJ databases">
        <authorList>
            <person name="Syromyatnikov M.Y."/>
            <person name="Popov V.N."/>
        </authorList>
    </citation>
    <scope>NUCLEOTIDE SEQUENCE [LARGE SCALE GENOMIC DNA]</scope>
    <source>
        <strain evidence="3">WF-38-12</strain>
    </source>
</reference>
<dbReference type="OMA" id="HYVPKTF"/>
<keyword evidence="2" id="KW-1133">Transmembrane helix</keyword>
<organism evidence="3 4">
    <name type="scientific">Talaromyces islandicus</name>
    <name type="common">Penicillium islandicum</name>
    <dbReference type="NCBI Taxonomy" id="28573"/>
    <lineage>
        <taxon>Eukaryota</taxon>
        <taxon>Fungi</taxon>
        <taxon>Dikarya</taxon>
        <taxon>Ascomycota</taxon>
        <taxon>Pezizomycotina</taxon>
        <taxon>Eurotiomycetes</taxon>
        <taxon>Eurotiomycetidae</taxon>
        <taxon>Eurotiales</taxon>
        <taxon>Trichocomaceae</taxon>
        <taxon>Talaromyces</taxon>
        <taxon>Talaromyces sect. Islandici</taxon>
    </lineage>
</organism>
<protein>
    <submittedName>
        <fullName evidence="3">Uncharacterized protein</fullName>
    </submittedName>
</protein>
<proteinExistence type="predicted"/>
<dbReference type="OrthoDB" id="73691at2759"/>
<dbReference type="GO" id="GO:0030003">
    <property type="term" value="P:intracellular monoatomic cation homeostasis"/>
    <property type="evidence" value="ECO:0007669"/>
    <property type="project" value="TreeGrafter"/>
</dbReference>
<dbReference type="EMBL" id="CVMT01000001">
    <property type="protein sequence ID" value="CRG83300.1"/>
    <property type="molecule type" value="Genomic_DNA"/>
</dbReference>
<evidence type="ECO:0000313" key="3">
    <source>
        <dbReference type="EMBL" id="CRG83300.1"/>
    </source>
</evidence>
<dbReference type="GO" id="GO:0005743">
    <property type="term" value="C:mitochondrial inner membrane"/>
    <property type="evidence" value="ECO:0007669"/>
    <property type="project" value="InterPro"/>
</dbReference>
<dbReference type="PANTHER" id="PTHR14009:SF6">
    <property type="entry name" value="LETM1 RBD DOMAIN-CONTAINING PROTEIN"/>
    <property type="match status" value="1"/>
</dbReference>
<gene>
    <name evidence="3" type="ORF">PISL3812_00651</name>
</gene>
<feature type="transmembrane region" description="Helical" evidence="2">
    <location>
        <begin position="204"/>
        <end position="225"/>
    </location>
</feature>
<dbReference type="Proteomes" id="UP000054383">
    <property type="component" value="Unassembled WGS sequence"/>
</dbReference>
<accession>A0A0U1LLW2</accession>
<keyword evidence="2" id="KW-0812">Transmembrane</keyword>
<dbReference type="AlphaFoldDB" id="A0A0U1LLW2"/>
<keyword evidence="4" id="KW-1185">Reference proteome</keyword>
<sequence>MAPTICGRCAASGLRPSQRQLSSTKSWRFDSDIRRQKHSAFRPRHEFDKIHSQILCRYASSSSSSSSTKNKPLKAQAEPKLSSILADVNPPASTRPPALDRPPTLPRNSSIWKRFGWLISTGRAFLRFYKAGLKNVYQNQKVTRPMRIALGLPSFLPTSMPPARGHHGPSSSSTALISQMDSLKMSRADFQLVRRSAYDIRRMIPFGLILLVCGEFTPLLVAMLGNAVTPFVCRLPKQNDKTRKNRHELKRQALLATQADLGSATPIPSGSDQELEWLAKNFGSRDVIIEKSSASAQFVLRGCAAFGLVKSLNRPPWLVSLVYRPRLIRWAEYLELDDKMLLRGSGVKALNAEEVRIAVEERGGVWLDDAELDPVDREARNREWLARWFAARRSILEGS</sequence>
<name>A0A0U1LLW2_TALIS</name>
<evidence type="ECO:0000313" key="4">
    <source>
        <dbReference type="Proteomes" id="UP000054383"/>
    </source>
</evidence>
<evidence type="ECO:0000256" key="2">
    <source>
        <dbReference type="SAM" id="Phobius"/>
    </source>
</evidence>
<keyword evidence="2" id="KW-0472">Membrane</keyword>
<dbReference type="InterPro" id="IPR044202">
    <property type="entry name" value="LETM1/MDM38-like"/>
</dbReference>
<evidence type="ECO:0000256" key="1">
    <source>
        <dbReference type="SAM" id="MobiDB-lite"/>
    </source>
</evidence>